<protein>
    <recommendedName>
        <fullName evidence="3">Phospholipid/glycerol acyltransferase domain-containing protein</fullName>
    </recommendedName>
</protein>
<reference evidence="1 2" key="1">
    <citation type="journal article" date="2021" name="Int. J. Syst. Evol. Microbiol.">
        <title>Reticulibacter mediterranei gen. nov., sp. nov., within the new family Reticulibacteraceae fam. nov., and Ktedonospora formicarum gen. nov., sp. nov., Ktedonobacter robiniae sp. nov., Dictyobacter formicarum sp. nov. and Dictyobacter arantiisoli sp. nov., belonging to the class Ktedonobacteria.</title>
        <authorList>
            <person name="Yabe S."/>
            <person name="Zheng Y."/>
            <person name="Wang C.M."/>
            <person name="Sakai Y."/>
            <person name="Abe K."/>
            <person name="Yokota A."/>
            <person name="Donadio S."/>
            <person name="Cavaletti L."/>
            <person name="Monciardini P."/>
        </authorList>
    </citation>
    <scope>NUCLEOTIDE SEQUENCE [LARGE SCALE GENOMIC DNA]</scope>
    <source>
        <strain evidence="1 2">SOSP1-9</strain>
    </source>
</reference>
<comment type="caution">
    <text evidence="1">The sequence shown here is derived from an EMBL/GenBank/DDBJ whole genome shotgun (WGS) entry which is preliminary data.</text>
</comment>
<organism evidence="1 2">
    <name type="scientific">Dictyobacter formicarum</name>
    <dbReference type="NCBI Taxonomy" id="2778368"/>
    <lineage>
        <taxon>Bacteria</taxon>
        <taxon>Bacillati</taxon>
        <taxon>Chloroflexota</taxon>
        <taxon>Ktedonobacteria</taxon>
        <taxon>Ktedonobacterales</taxon>
        <taxon>Dictyobacteraceae</taxon>
        <taxon>Dictyobacter</taxon>
    </lineage>
</organism>
<sequence length="85" mass="9338">MLALRTGATVLPVALSGTRRILRSGGGMRPYVSVQFGKPYVPVLPAGLTRKEGLRNITQEMMLRIATMLPPEQRGVYRDLLTEGL</sequence>
<keyword evidence="2" id="KW-1185">Reference proteome</keyword>
<proteinExistence type="predicted"/>
<dbReference type="EMBL" id="BNJJ01000006">
    <property type="protein sequence ID" value="GHO84405.1"/>
    <property type="molecule type" value="Genomic_DNA"/>
</dbReference>
<evidence type="ECO:0008006" key="3">
    <source>
        <dbReference type="Google" id="ProtNLM"/>
    </source>
</evidence>
<dbReference type="SUPFAM" id="SSF69593">
    <property type="entry name" value="Glycerol-3-phosphate (1)-acyltransferase"/>
    <property type="match status" value="1"/>
</dbReference>
<accession>A0ABQ3VF46</accession>
<dbReference type="Proteomes" id="UP000635565">
    <property type="component" value="Unassembled WGS sequence"/>
</dbReference>
<gene>
    <name evidence="1" type="ORF">KSZ_24110</name>
</gene>
<name>A0ABQ3VF46_9CHLR</name>
<evidence type="ECO:0000313" key="1">
    <source>
        <dbReference type="EMBL" id="GHO84405.1"/>
    </source>
</evidence>
<evidence type="ECO:0000313" key="2">
    <source>
        <dbReference type="Proteomes" id="UP000635565"/>
    </source>
</evidence>